<feature type="compositionally biased region" description="Low complexity" evidence="4">
    <location>
        <begin position="166"/>
        <end position="197"/>
    </location>
</feature>
<comment type="similarity">
    <text evidence="1">Belongs to the RAD52 family.</text>
</comment>
<evidence type="ECO:0000256" key="4">
    <source>
        <dbReference type="SAM" id="MobiDB-lite"/>
    </source>
</evidence>
<evidence type="ECO:0000256" key="2">
    <source>
        <dbReference type="ARBA" id="ARBA00022763"/>
    </source>
</evidence>
<organism evidence="5 6">
    <name type="scientific">Ramlibacter alkalitolerans</name>
    <dbReference type="NCBI Taxonomy" id="2039631"/>
    <lineage>
        <taxon>Bacteria</taxon>
        <taxon>Pseudomonadati</taxon>
        <taxon>Pseudomonadota</taxon>
        <taxon>Betaproteobacteria</taxon>
        <taxon>Burkholderiales</taxon>
        <taxon>Comamonadaceae</taxon>
        <taxon>Ramlibacter</taxon>
    </lineage>
</organism>
<evidence type="ECO:0000256" key="3">
    <source>
        <dbReference type="ARBA" id="ARBA00023204"/>
    </source>
</evidence>
<protein>
    <recommendedName>
        <fullName evidence="7">Recombinase</fullName>
    </recommendedName>
</protein>
<feature type="region of interest" description="Disordered" evidence="4">
    <location>
        <begin position="163"/>
        <end position="207"/>
    </location>
</feature>
<evidence type="ECO:0008006" key="7">
    <source>
        <dbReference type="Google" id="ProtNLM"/>
    </source>
</evidence>
<dbReference type="RefSeq" id="WP_201692494.1">
    <property type="nucleotide sequence ID" value="NZ_JAEQND010000013.1"/>
</dbReference>
<gene>
    <name evidence="5" type="ORF">JI746_22340</name>
</gene>
<dbReference type="EMBL" id="JAEQND010000013">
    <property type="protein sequence ID" value="MBL0427863.1"/>
    <property type="molecule type" value="Genomic_DNA"/>
</dbReference>
<evidence type="ECO:0000313" key="6">
    <source>
        <dbReference type="Proteomes" id="UP000622707"/>
    </source>
</evidence>
<keyword evidence="2" id="KW-0227">DNA damage</keyword>
<proteinExistence type="inferred from homology"/>
<reference evidence="5 6" key="1">
    <citation type="journal article" date="2017" name="Int. J. Syst. Evol. Microbiol.">
        <title>Ramlibacter alkalitolerans sp. nov., alkali-tolerant bacterium isolated from soil of ginseng.</title>
        <authorList>
            <person name="Lee D.H."/>
            <person name="Cha C.J."/>
        </authorList>
    </citation>
    <scope>NUCLEOTIDE SEQUENCE [LARGE SCALE GENOMIC DNA]</scope>
    <source>
        <strain evidence="5 6">KACC 19305</strain>
    </source>
</reference>
<dbReference type="Pfam" id="PF04098">
    <property type="entry name" value="Rad52_Rad22"/>
    <property type="match status" value="1"/>
</dbReference>
<comment type="caution">
    <text evidence="5">The sequence shown here is derived from an EMBL/GenBank/DDBJ whole genome shotgun (WGS) entry which is preliminary data.</text>
</comment>
<sequence>MSQGNEGTGPAAGIDWARLREPLSARDLEWRVGSTNADKTKGQALPYLTHSAVADRLDEVVGPGNWECEYRTGPAGGVICRLGLLVGGRWVHKENGADNTEFESVKGGLSGAFKRAAVMWGIGRYLNRFNPPWVEIENKKYLPRNFDGLKYLGDEFLPATERRGNQAKASPSPAASQHKAESAQPARAPVQQPQAAQGTRAASGDQAIPEQFSDAEKELLAQLLDRLKKGTPAHMLRSYVNGDKAKAKLGEEARKYALQRIPA</sequence>
<keyword evidence="6" id="KW-1185">Reference proteome</keyword>
<keyword evidence="3" id="KW-0234">DNA repair</keyword>
<dbReference type="InterPro" id="IPR041247">
    <property type="entry name" value="Rad52_fam"/>
</dbReference>
<accession>A0ABS1JUD0</accession>
<evidence type="ECO:0000256" key="1">
    <source>
        <dbReference type="ARBA" id="ARBA00006638"/>
    </source>
</evidence>
<evidence type="ECO:0000313" key="5">
    <source>
        <dbReference type="EMBL" id="MBL0427863.1"/>
    </source>
</evidence>
<name>A0ABS1JUD0_9BURK</name>
<dbReference type="Proteomes" id="UP000622707">
    <property type="component" value="Unassembled WGS sequence"/>
</dbReference>